<evidence type="ECO:0000313" key="3">
    <source>
        <dbReference type="Proteomes" id="UP000184363"/>
    </source>
</evidence>
<dbReference type="PROSITE" id="PS51257">
    <property type="entry name" value="PROKAR_LIPOPROTEIN"/>
    <property type="match status" value="1"/>
</dbReference>
<evidence type="ECO:0000313" key="2">
    <source>
        <dbReference type="EMBL" id="SHL02913.1"/>
    </source>
</evidence>
<feature type="chain" id="PRO_5039470909" description="Secreted protein" evidence="1">
    <location>
        <begin position="23"/>
        <end position="78"/>
    </location>
</feature>
<reference evidence="2 3" key="1">
    <citation type="submission" date="2016-11" db="EMBL/GenBank/DDBJ databases">
        <authorList>
            <person name="Jaros S."/>
            <person name="Januszkiewicz K."/>
            <person name="Wedrychowicz H."/>
        </authorList>
    </citation>
    <scope>NUCLEOTIDE SEQUENCE [LARGE SCALE GENOMIC DNA]</scope>
    <source>
        <strain evidence="2 3">DSM 43832</strain>
    </source>
</reference>
<dbReference type="EMBL" id="FRAP01000016">
    <property type="protein sequence ID" value="SHL02913.1"/>
    <property type="molecule type" value="Genomic_DNA"/>
</dbReference>
<gene>
    <name evidence="2" type="ORF">SAMN05443637_116135</name>
</gene>
<keyword evidence="3" id="KW-1185">Reference proteome</keyword>
<feature type="signal peptide" evidence="1">
    <location>
        <begin position="1"/>
        <end position="22"/>
    </location>
</feature>
<accession>A0A1M6XAG2</accession>
<evidence type="ECO:0008006" key="4">
    <source>
        <dbReference type="Google" id="ProtNLM"/>
    </source>
</evidence>
<organism evidence="2 3">
    <name type="scientific">Pseudonocardia thermophila</name>
    <dbReference type="NCBI Taxonomy" id="1848"/>
    <lineage>
        <taxon>Bacteria</taxon>
        <taxon>Bacillati</taxon>
        <taxon>Actinomycetota</taxon>
        <taxon>Actinomycetes</taxon>
        <taxon>Pseudonocardiales</taxon>
        <taxon>Pseudonocardiaceae</taxon>
        <taxon>Pseudonocardia</taxon>
    </lineage>
</organism>
<protein>
    <recommendedName>
        <fullName evidence="4">Secreted protein</fullName>
    </recommendedName>
</protein>
<dbReference type="RefSeq" id="WP_073458764.1">
    <property type="nucleotide sequence ID" value="NZ_CALGVN010000027.1"/>
</dbReference>
<dbReference type="Proteomes" id="UP000184363">
    <property type="component" value="Unassembled WGS sequence"/>
</dbReference>
<keyword evidence="1" id="KW-0732">Signal</keyword>
<sequence>MVRLRSVAPLAGAVALMAGAFAAAAGAGCDDPGHLERTPEGYELVGGCIAPGDVVVPATAPTAEPAVPPTAPAGEARG</sequence>
<proteinExistence type="predicted"/>
<evidence type="ECO:0000256" key="1">
    <source>
        <dbReference type="SAM" id="SignalP"/>
    </source>
</evidence>
<dbReference type="AlphaFoldDB" id="A0A1M6XAG2"/>
<name>A0A1M6XAG2_PSETH</name>